<protein>
    <submittedName>
        <fullName evidence="1">SRPBCC family protein</fullName>
    </submittedName>
</protein>
<sequence>MKTINFEQFIPISLDKAWEFFASPSNLNLITPEKLHFTTLSEVPKQMYQGLIIKYRIRPMMNIPMIWVTEITSIKDKEYFVDEQTKGPYKLWRHEHRFRAVDNGVMMTDILTYDIGLSLLGRLAGILWVDQQVEEIFTYRSKKLEVLFGHKSD</sequence>
<dbReference type="InterPro" id="IPR023393">
    <property type="entry name" value="START-like_dom_sf"/>
</dbReference>
<gene>
    <name evidence="1" type="ORF">IPP15_11835</name>
</gene>
<evidence type="ECO:0000313" key="1">
    <source>
        <dbReference type="EMBL" id="MBK9983092.1"/>
    </source>
</evidence>
<dbReference type="AlphaFoldDB" id="A0A9D7SWB3"/>
<comment type="caution">
    <text evidence="1">The sequence shown here is derived from an EMBL/GenBank/DDBJ whole genome shotgun (WGS) entry which is preliminary data.</text>
</comment>
<dbReference type="Proteomes" id="UP000808337">
    <property type="component" value="Unassembled WGS sequence"/>
</dbReference>
<dbReference type="Gene3D" id="3.30.530.20">
    <property type="match status" value="1"/>
</dbReference>
<proteinExistence type="predicted"/>
<organism evidence="1 2">
    <name type="scientific">Candidatus Opimibacter skivensis</name>
    <dbReference type="NCBI Taxonomy" id="2982028"/>
    <lineage>
        <taxon>Bacteria</taxon>
        <taxon>Pseudomonadati</taxon>
        <taxon>Bacteroidota</taxon>
        <taxon>Saprospiria</taxon>
        <taxon>Saprospirales</taxon>
        <taxon>Saprospiraceae</taxon>
        <taxon>Candidatus Opimibacter</taxon>
    </lineage>
</organism>
<accession>A0A9D7SWB3</accession>
<evidence type="ECO:0000313" key="2">
    <source>
        <dbReference type="Proteomes" id="UP000808337"/>
    </source>
</evidence>
<dbReference type="SUPFAM" id="SSF55961">
    <property type="entry name" value="Bet v1-like"/>
    <property type="match status" value="1"/>
</dbReference>
<dbReference type="EMBL" id="JADKGY010000008">
    <property type="protein sequence ID" value="MBK9983092.1"/>
    <property type="molecule type" value="Genomic_DNA"/>
</dbReference>
<dbReference type="CDD" id="cd07820">
    <property type="entry name" value="SRPBCC_3"/>
    <property type="match status" value="1"/>
</dbReference>
<reference evidence="1 2" key="1">
    <citation type="submission" date="2020-10" db="EMBL/GenBank/DDBJ databases">
        <title>Connecting structure to function with the recovery of over 1000 high-quality activated sludge metagenome-assembled genomes encoding full-length rRNA genes using long-read sequencing.</title>
        <authorList>
            <person name="Singleton C.M."/>
            <person name="Petriglieri F."/>
            <person name="Kristensen J.M."/>
            <person name="Kirkegaard R.H."/>
            <person name="Michaelsen T.Y."/>
            <person name="Andersen M.H."/>
            <person name="Karst S.M."/>
            <person name="Dueholm M.S."/>
            <person name="Nielsen P.H."/>
            <person name="Albertsen M."/>
        </authorList>
    </citation>
    <scope>NUCLEOTIDE SEQUENCE [LARGE SCALE GENOMIC DNA]</scope>
    <source>
        <strain evidence="1">Ribe_18-Q3-R11-54_MAXAC.273</strain>
    </source>
</reference>
<name>A0A9D7SWB3_9BACT</name>